<dbReference type="PANTHER" id="PTHR41317:SF1">
    <property type="entry name" value="PD-(D_E)XK NUCLEASE FAMILY TRANSPOSASE"/>
    <property type="match status" value="1"/>
</dbReference>
<evidence type="ECO:0000313" key="2">
    <source>
        <dbReference type="EMBL" id="MBB1488664.1"/>
    </source>
</evidence>
<keyword evidence="3" id="KW-1185">Reference proteome</keyword>
<evidence type="ECO:0000313" key="3">
    <source>
        <dbReference type="Proteomes" id="UP000565262"/>
    </source>
</evidence>
<gene>
    <name evidence="2" type="ORF">H4O21_18825</name>
</gene>
<comment type="caution">
    <text evidence="2">The sequence shown here is derived from an EMBL/GenBank/DDBJ whole genome shotgun (WGS) entry which is preliminary data.</text>
</comment>
<dbReference type="InterPro" id="IPR010106">
    <property type="entry name" value="RpnA"/>
</dbReference>
<dbReference type="PANTHER" id="PTHR41317">
    <property type="entry name" value="PD-(D_E)XK NUCLEASE FAMILY TRANSPOSASE"/>
    <property type="match status" value="1"/>
</dbReference>
<sequence length="300" mass="34641">MLLDPKNDYVFKRLFAEAPDLLVSLINDLRPDLPQVQEVEVLNPNIEASELTGKYIILDILAKDTDGQQYNVEMQVRRYNAWGQRSLYYLARMLSDQLDAGREYHRLKAAVGIHLLDFDLFDEDQAQKEQAIWRFEMRDSTQPDVLLGNELQLNIIELKKADRLGIASETLNDWITFFEHWQEDALMATITHEPIKKAMDRIRQLSADDEEKRLALVRERALHDEATLMYEAREEGREEGLEEGYQKAQAEAQEKIEAAELKVQQAVLKMLSKGFSVADVADFFDLTADAVQQIQEQTSH</sequence>
<dbReference type="Proteomes" id="UP000565262">
    <property type="component" value="Unassembled WGS sequence"/>
</dbReference>
<accession>A0A839IVL8</accession>
<proteinExistence type="predicted"/>
<dbReference type="Pfam" id="PF12784">
    <property type="entry name" value="PDDEXK_2"/>
    <property type="match status" value="1"/>
</dbReference>
<dbReference type="NCBIfam" id="TIGR01784">
    <property type="entry name" value="T_den_put_tspse"/>
    <property type="match status" value="1"/>
</dbReference>
<dbReference type="EMBL" id="JACJFM010000032">
    <property type="protein sequence ID" value="MBB1488664.1"/>
    <property type="molecule type" value="Genomic_DNA"/>
</dbReference>
<reference evidence="2 3" key="1">
    <citation type="submission" date="2020-08" db="EMBL/GenBank/DDBJ databases">
        <title>Oceanospirillum sp. nov. isolated from marine sediment.</title>
        <authorList>
            <person name="Ji X."/>
        </authorList>
    </citation>
    <scope>NUCLEOTIDE SEQUENCE [LARGE SCALE GENOMIC DNA]</scope>
    <source>
        <strain evidence="2 3">D5</strain>
    </source>
</reference>
<name>A0A839IVL8_9GAMM</name>
<keyword evidence="1" id="KW-0175">Coiled coil</keyword>
<protein>
    <submittedName>
        <fullName evidence="2">Rpn family recombination-promoting nuclease/putative transposase</fullName>
    </submittedName>
</protein>
<dbReference type="AlphaFoldDB" id="A0A839IVL8"/>
<dbReference type="RefSeq" id="WP_182810435.1">
    <property type="nucleotide sequence ID" value="NZ_JACJFM010000032.1"/>
</dbReference>
<feature type="coiled-coil region" evidence="1">
    <location>
        <begin position="242"/>
        <end position="269"/>
    </location>
</feature>
<evidence type="ECO:0000256" key="1">
    <source>
        <dbReference type="SAM" id="Coils"/>
    </source>
</evidence>
<organism evidence="2 3">
    <name type="scientific">Oceanospirillum sediminis</name>
    <dbReference type="NCBI Taxonomy" id="2760088"/>
    <lineage>
        <taxon>Bacteria</taxon>
        <taxon>Pseudomonadati</taxon>
        <taxon>Pseudomonadota</taxon>
        <taxon>Gammaproteobacteria</taxon>
        <taxon>Oceanospirillales</taxon>
        <taxon>Oceanospirillaceae</taxon>
        <taxon>Oceanospirillum</taxon>
    </lineage>
</organism>